<gene>
    <name evidence="3" type="ORF">EWM62_09250</name>
</gene>
<name>A0A4Q5LMJ3_9SPHI</name>
<keyword evidence="1" id="KW-0732">Signal</keyword>
<dbReference type="Pfam" id="PF13648">
    <property type="entry name" value="Lipocalin_4"/>
    <property type="match status" value="1"/>
</dbReference>
<accession>A0A4Q5LMJ3</accession>
<reference evidence="3 4" key="1">
    <citation type="submission" date="2019-02" db="EMBL/GenBank/DDBJ databases">
        <title>Bacterial novel species Mucilaginibacter sp. 17JY9-4 isolated from soil.</title>
        <authorList>
            <person name="Jung H.-Y."/>
        </authorList>
    </citation>
    <scope>NUCLEOTIDE SEQUENCE [LARGE SCALE GENOMIC DNA]</scope>
    <source>
        <strain evidence="3 4">17JY9-4</strain>
    </source>
</reference>
<dbReference type="OrthoDB" id="795195at2"/>
<feature type="domain" description="Lipocalin-like" evidence="2">
    <location>
        <begin position="38"/>
        <end position="103"/>
    </location>
</feature>
<dbReference type="RefSeq" id="WP_129876367.1">
    <property type="nucleotide sequence ID" value="NZ_SEWG01000003.1"/>
</dbReference>
<organism evidence="3 4">
    <name type="scientific">Mucilaginibacter terrigena</name>
    <dbReference type="NCBI Taxonomy" id="2492395"/>
    <lineage>
        <taxon>Bacteria</taxon>
        <taxon>Pseudomonadati</taxon>
        <taxon>Bacteroidota</taxon>
        <taxon>Sphingobacteriia</taxon>
        <taxon>Sphingobacteriales</taxon>
        <taxon>Sphingobacteriaceae</taxon>
        <taxon>Mucilaginibacter</taxon>
    </lineage>
</organism>
<dbReference type="AlphaFoldDB" id="A0A4Q5LMJ3"/>
<keyword evidence="4" id="KW-1185">Reference proteome</keyword>
<comment type="caution">
    <text evidence="3">The sequence shown here is derived from an EMBL/GenBank/DDBJ whole genome shotgun (WGS) entry which is preliminary data.</text>
</comment>
<evidence type="ECO:0000256" key="1">
    <source>
        <dbReference type="SAM" id="SignalP"/>
    </source>
</evidence>
<sequence>MKKRNLYFLLAGLLVISFFANSCKKEKQSSIAGLLTYGKWQLGTVMEYKYLGDSQQSVDTLECDSAQIFVFNDDKTCSYTNFDCAPATVNGTWSLSDNKLFLFADITYPEITSAHTKQPFINSRIANLGEFSMVLETGDLQTYYTATDNRTIRRYGFTRIKPVVTK</sequence>
<proteinExistence type="predicted"/>
<dbReference type="EMBL" id="SEWG01000003">
    <property type="protein sequence ID" value="RYU90817.1"/>
    <property type="molecule type" value="Genomic_DNA"/>
</dbReference>
<evidence type="ECO:0000313" key="3">
    <source>
        <dbReference type="EMBL" id="RYU90817.1"/>
    </source>
</evidence>
<evidence type="ECO:0000259" key="2">
    <source>
        <dbReference type="Pfam" id="PF13648"/>
    </source>
</evidence>
<dbReference type="InterPro" id="IPR024311">
    <property type="entry name" value="Lipocalin-like"/>
</dbReference>
<dbReference type="Proteomes" id="UP000293331">
    <property type="component" value="Unassembled WGS sequence"/>
</dbReference>
<feature type="signal peptide" evidence="1">
    <location>
        <begin position="1"/>
        <end position="20"/>
    </location>
</feature>
<feature type="chain" id="PRO_5020288244" description="Lipocalin-like domain-containing protein" evidence="1">
    <location>
        <begin position="21"/>
        <end position="166"/>
    </location>
</feature>
<protein>
    <recommendedName>
        <fullName evidence="2">Lipocalin-like domain-containing protein</fullName>
    </recommendedName>
</protein>
<evidence type="ECO:0000313" key="4">
    <source>
        <dbReference type="Proteomes" id="UP000293331"/>
    </source>
</evidence>